<accession>A0A059ECA5</accession>
<proteinExistence type="predicted"/>
<dbReference type="NCBIfam" id="TIGR04433">
    <property type="entry name" value="UrcA_uranyl"/>
    <property type="match status" value="1"/>
</dbReference>
<gene>
    <name evidence="2" type="ORF">DD728_06000</name>
    <name evidence="3" type="ORF">HY36_01885</name>
</gene>
<dbReference type="PATRIC" id="fig|1280948.3.peg.372"/>
<dbReference type="EMBL" id="DOGS01000120">
    <property type="protein sequence ID" value="HBQ48424.1"/>
    <property type="molecule type" value="Genomic_DNA"/>
</dbReference>
<dbReference type="Proteomes" id="UP000024547">
    <property type="component" value="Unassembled WGS sequence"/>
</dbReference>
<reference evidence="2 5" key="2">
    <citation type="journal article" date="2018" name="Nat. Biotechnol.">
        <title>A standardized bacterial taxonomy based on genome phylogeny substantially revises the tree of life.</title>
        <authorList>
            <person name="Parks D.H."/>
            <person name="Chuvochina M."/>
            <person name="Waite D.W."/>
            <person name="Rinke C."/>
            <person name="Skarshewski A."/>
            <person name="Chaumeil P.A."/>
            <person name="Hugenholtz P."/>
        </authorList>
    </citation>
    <scope>NUCLEOTIDE SEQUENCE [LARGE SCALE GENOMIC DNA]</scope>
    <source>
        <strain evidence="2">UBA10378</strain>
    </source>
</reference>
<protein>
    <submittedName>
        <fullName evidence="2">UrcA family protein</fullName>
    </submittedName>
</protein>
<evidence type="ECO:0000313" key="5">
    <source>
        <dbReference type="Proteomes" id="UP000263957"/>
    </source>
</evidence>
<evidence type="ECO:0000313" key="3">
    <source>
        <dbReference type="EMBL" id="KCZ65157.1"/>
    </source>
</evidence>
<organism evidence="3 4">
    <name type="scientific">Hyphomonas atlantica</name>
    <dbReference type="NCBI Taxonomy" id="1280948"/>
    <lineage>
        <taxon>Bacteria</taxon>
        <taxon>Pseudomonadati</taxon>
        <taxon>Pseudomonadota</taxon>
        <taxon>Alphaproteobacteria</taxon>
        <taxon>Hyphomonadales</taxon>
        <taxon>Hyphomonadaceae</taxon>
        <taxon>Hyphomonas</taxon>
    </lineage>
</organism>
<evidence type="ECO:0000313" key="2">
    <source>
        <dbReference type="EMBL" id="HBQ48424.1"/>
    </source>
</evidence>
<name>A0A059ECA5_9PROT</name>
<dbReference type="EMBL" id="AWFH01000001">
    <property type="protein sequence ID" value="KCZ65157.1"/>
    <property type="molecule type" value="Genomic_DNA"/>
</dbReference>
<feature type="chain" id="PRO_5044538572" evidence="1">
    <location>
        <begin position="22"/>
        <end position="101"/>
    </location>
</feature>
<sequence length="101" mass="11405">MIRIFTALAVAASVATAPAFAASDEFKMEIDVNRTQLETVVGAQEEYDRIRDEVNARCTSEHVAYNFGKALAVRQCERKMMKKVVAYVDHDTFTNVHYQSN</sequence>
<reference evidence="3 4" key="1">
    <citation type="journal article" date="2014" name="Antonie Van Leeuwenhoek">
        <title>Hyphomonas beringensis sp. nov. and Hyphomonas chukchiensis sp. nov., isolated from surface seawater of the Bering Sea and Chukchi Sea.</title>
        <authorList>
            <person name="Li C."/>
            <person name="Lai Q."/>
            <person name="Li G."/>
            <person name="Dong C."/>
            <person name="Wang J."/>
            <person name="Liao Y."/>
            <person name="Shao Z."/>
        </authorList>
    </citation>
    <scope>NUCLEOTIDE SEQUENCE [LARGE SCALE GENOMIC DNA]</scope>
    <source>
        <strain evidence="3 4">22II1-22F38</strain>
    </source>
</reference>
<evidence type="ECO:0000313" key="4">
    <source>
        <dbReference type="Proteomes" id="UP000024547"/>
    </source>
</evidence>
<dbReference type="OrthoDB" id="7620342at2"/>
<dbReference type="GeneID" id="92499619"/>
<comment type="caution">
    <text evidence="3">The sequence shown here is derived from an EMBL/GenBank/DDBJ whole genome shotgun (WGS) entry which is preliminary data.</text>
</comment>
<keyword evidence="1" id="KW-0732">Signal</keyword>
<dbReference type="AlphaFoldDB" id="A0A059ECA5"/>
<evidence type="ECO:0000256" key="1">
    <source>
        <dbReference type="SAM" id="SignalP"/>
    </source>
</evidence>
<feature type="signal peptide" evidence="1">
    <location>
        <begin position="1"/>
        <end position="21"/>
    </location>
</feature>
<dbReference type="RefSeq" id="WP_035547441.1">
    <property type="nucleotide sequence ID" value="NZ_AWFH01000001.1"/>
</dbReference>
<keyword evidence="4" id="KW-1185">Reference proteome</keyword>
<dbReference type="Proteomes" id="UP000263957">
    <property type="component" value="Unassembled WGS sequence"/>
</dbReference>
<dbReference type="InterPro" id="IPR030972">
    <property type="entry name" value="UrcA_uranyl"/>
</dbReference>